<dbReference type="EC" id="3.1.30.-" evidence="4"/>
<gene>
    <name evidence="7" type="ORF">KZO38_03900</name>
</gene>
<dbReference type="GO" id="GO:0004519">
    <property type="term" value="F:endonuclease activity"/>
    <property type="evidence" value="ECO:0007669"/>
    <property type="project" value="UniProtKB-KW"/>
</dbReference>
<dbReference type="PROSITE" id="PS51257">
    <property type="entry name" value="PROKAR_LIPOPROTEIN"/>
    <property type="match status" value="1"/>
</dbReference>
<dbReference type="Proteomes" id="UP000788426">
    <property type="component" value="Unassembled WGS sequence"/>
</dbReference>
<keyword evidence="2 4" id="KW-0378">Hydrolase</keyword>
<accession>A0ABS6YBH3</accession>
<feature type="domain" description="ENPP1-3/EXOG-like endonuclease/phosphodiesterase" evidence="5">
    <location>
        <begin position="86"/>
        <end position="279"/>
    </location>
</feature>
<feature type="domain" description="DNA/RNA non-specific endonuclease/pyrophosphatase/phosphodiesterase" evidence="6">
    <location>
        <begin position="85"/>
        <end position="279"/>
    </location>
</feature>
<organism evidence="7 8">
    <name type="scientific">Hoylesella nanceiensis</name>
    <dbReference type="NCBI Taxonomy" id="425941"/>
    <lineage>
        <taxon>Bacteria</taxon>
        <taxon>Pseudomonadati</taxon>
        <taxon>Bacteroidota</taxon>
        <taxon>Bacteroidia</taxon>
        <taxon>Bacteroidales</taxon>
        <taxon>Prevotellaceae</taxon>
        <taxon>Hoylesella</taxon>
    </lineage>
</organism>
<sequence>MNKKHILYLFSLILFFSCGDLKESRRIWQDKHTQKIVKTVVQEIDKELNKESKSKKIEAVSDTGSTVNRVLLPAKITQKPEQLMYKTAYVVSYNSDTKTPNYVAWLLTAAHTKGKYKRNGNAFQPDSEVKGVQVTTFDYARSGYDRGHMCPSADCKWSERAQQESFLMTNICPQAPNLNSGDWSELEQMCRSWTRKWGEIHIVCGPINPQEKGRRIGPNKVLVPKGFFKVVLYNGSSPKAIGFIYPNDDTDKPLKAYATSVDEVERITGINFFASLNDKIENEIEKNYNFNDWDTSN</sequence>
<dbReference type="RefSeq" id="WP_219480110.1">
    <property type="nucleotide sequence ID" value="NZ_JAHXCT010000002.1"/>
</dbReference>
<reference evidence="7 8" key="1">
    <citation type="submission" date="2021-07" db="EMBL/GenBank/DDBJ databases">
        <title>Genomic diversity and antimicrobial resistance of Prevotella spp. isolated from chronic lung disease airways.</title>
        <authorList>
            <person name="Webb K.A."/>
            <person name="Olagoke O.S."/>
            <person name="Baird T."/>
            <person name="Neill J."/>
            <person name="Pham A."/>
            <person name="Wells T.J."/>
            <person name="Ramsay K.A."/>
            <person name="Bell S.C."/>
            <person name="Sarovich D.S."/>
            <person name="Price E.P."/>
        </authorList>
    </citation>
    <scope>NUCLEOTIDE SEQUENCE [LARGE SCALE GENOMIC DNA]</scope>
    <source>
        <strain evidence="7 8">SCHI0011.S.12</strain>
    </source>
</reference>
<evidence type="ECO:0000259" key="6">
    <source>
        <dbReference type="SMART" id="SM00892"/>
    </source>
</evidence>
<dbReference type="InterPro" id="IPR040255">
    <property type="entry name" value="Non-specific_endonuclease"/>
</dbReference>
<protein>
    <recommendedName>
        <fullName evidence="4">Endonuclease</fullName>
        <ecNumber evidence="4">3.1.30.-</ecNumber>
    </recommendedName>
</protein>
<dbReference type="SMART" id="SM00477">
    <property type="entry name" value="NUC"/>
    <property type="match status" value="1"/>
</dbReference>
<dbReference type="SMART" id="SM00892">
    <property type="entry name" value="Endonuclease_NS"/>
    <property type="match status" value="1"/>
</dbReference>
<evidence type="ECO:0000313" key="7">
    <source>
        <dbReference type="EMBL" id="MBW4768900.1"/>
    </source>
</evidence>
<dbReference type="PANTHER" id="PTHR13966">
    <property type="entry name" value="ENDONUCLEASE RELATED"/>
    <property type="match status" value="1"/>
</dbReference>
<evidence type="ECO:0000256" key="3">
    <source>
        <dbReference type="ARBA" id="ARBA00022842"/>
    </source>
</evidence>
<evidence type="ECO:0000256" key="4">
    <source>
        <dbReference type="RuleBase" id="RU366055"/>
    </source>
</evidence>
<comment type="cofactor">
    <cofactor evidence="1 4">
        <name>Mg(2+)</name>
        <dbReference type="ChEBI" id="CHEBI:18420"/>
    </cofactor>
</comment>
<proteinExistence type="inferred from homology"/>
<comment type="similarity">
    <text evidence="4">Belongs to the DNA/RNA non-specific endonuclease family.</text>
</comment>
<dbReference type="PANTHER" id="PTHR13966:SF5">
    <property type="entry name" value="ENDONUCLEASE G, MITOCHONDRIAL"/>
    <property type="match status" value="1"/>
</dbReference>
<keyword evidence="8" id="KW-1185">Reference proteome</keyword>
<evidence type="ECO:0000256" key="1">
    <source>
        <dbReference type="ARBA" id="ARBA00001946"/>
    </source>
</evidence>
<name>A0ABS6YBH3_9BACT</name>
<dbReference type="EMBL" id="JAHXCT010000002">
    <property type="protein sequence ID" value="MBW4768900.1"/>
    <property type="molecule type" value="Genomic_DNA"/>
</dbReference>
<keyword evidence="3" id="KW-0460">Magnesium</keyword>
<dbReference type="InterPro" id="IPR020821">
    <property type="entry name" value="ENPP1-3/EXOG-like_nuc-like"/>
</dbReference>
<dbReference type="InterPro" id="IPR001604">
    <property type="entry name" value="Endo_G_ENPP1-like_dom"/>
</dbReference>
<keyword evidence="4" id="KW-0479">Metal-binding</keyword>
<dbReference type="PROSITE" id="PS01070">
    <property type="entry name" value="NUCLEASE_NON_SPEC"/>
    <property type="match status" value="1"/>
</dbReference>
<dbReference type="Pfam" id="PF01223">
    <property type="entry name" value="Endonuclease_NS"/>
    <property type="match status" value="1"/>
</dbReference>
<dbReference type="InterPro" id="IPR018524">
    <property type="entry name" value="DNA/RNA_endonuclease_AS"/>
</dbReference>
<keyword evidence="4" id="KW-0540">Nuclease</keyword>
<keyword evidence="4 7" id="KW-0255">Endonuclease</keyword>
<dbReference type="CDD" id="cd00091">
    <property type="entry name" value="NUC"/>
    <property type="match status" value="1"/>
</dbReference>
<comment type="caution">
    <text evidence="7">The sequence shown here is derived from an EMBL/GenBank/DDBJ whole genome shotgun (WGS) entry which is preliminary data.</text>
</comment>
<evidence type="ECO:0000256" key="2">
    <source>
        <dbReference type="ARBA" id="ARBA00022801"/>
    </source>
</evidence>
<evidence type="ECO:0000313" key="8">
    <source>
        <dbReference type="Proteomes" id="UP000788426"/>
    </source>
</evidence>
<evidence type="ECO:0000259" key="5">
    <source>
        <dbReference type="SMART" id="SM00477"/>
    </source>
</evidence>